<gene>
    <name evidence="1" type="ORF">FB561_4807</name>
</gene>
<dbReference type="AlphaFoldDB" id="A0A561BXR9"/>
<dbReference type="Proteomes" id="UP000318380">
    <property type="component" value="Unassembled WGS sequence"/>
</dbReference>
<reference evidence="1 2" key="1">
    <citation type="submission" date="2019-06" db="EMBL/GenBank/DDBJ databases">
        <title>Sequencing the genomes of 1000 actinobacteria strains.</title>
        <authorList>
            <person name="Klenk H.-P."/>
        </authorList>
    </citation>
    <scope>NUCLEOTIDE SEQUENCE [LARGE SCALE GENOMIC DNA]</scope>
    <source>
        <strain evidence="1 2">DSM 24683</strain>
    </source>
</reference>
<evidence type="ECO:0000313" key="1">
    <source>
        <dbReference type="EMBL" id="TWD83641.1"/>
    </source>
</evidence>
<name>A0A561BXR9_9ACTN</name>
<proteinExistence type="predicted"/>
<keyword evidence="2" id="KW-1185">Reference proteome</keyword>
<organism evidence="1 2">
    <name type="scientific">Kribbella amoyensis</name>
    <dbReference type="NCBI Taxonomy" id="996641"/>
    <lineage>
        <taxon>Bacteria</taxon>
        <taxon>Bacillati</taxon>
        <taxon>Actinomycetota</taxon>
        <taxon>Actinomycetes</taxon>
        <taxon>Propionibacteriales</taxon>
        <taxon>Kribbellaceae</taxon>
        <taxon>Kribbella</taxon>
    </lineage>
</organism>
<protein>
    <submittedName>
        <fullName evidence="1">Uncharacterized protein</fullName>
    </submittedName>
</protein>
<dbReference type="RefSeq" id="WP_145810397.1">
    <property type="nucleotide sequence ID" value="NZ_VIVK01000001.1"/>
</dbReference>
<sequence>MGMTEIFDGRVGLTFGQIYLMSGGLDWPDFDASRRGQVNKLCGAAEAGRLFLATALHTGDVGFRVEVWGEEPPIDEQWEEIVEVSFVPHGLDIRMHGLDSGPLVRFELPEAGYRVRYCGTNLDAGRAADVVGEDEPVVDRYLLQFWPAKRAADVIVKQTSAYAQLEHNPNGRD</sequence>
<evidence type="ECO:0000313" key="2">
    <source>
        <dbReference type="Proteomes" id="UP000318380"/>
    </source>
</evidence>
<dbReference type="OrthoDB" id="4485313at2"/>
<comment type="caution">
    <text evidence="1">The sequence shown here is derived from an EMBL/GenBank/DDBJ whole genome shotgun (WGS) entry which is preliminary data.</text>
</comment>
<dbReference type="EMBL" id="VIVK01000001">
    <property type="protein sequence ID" value="TWD83641.1"/>
    <property type="molecule type" value="Genomic_DNA"/>
</dbReference>
<accession>A0A561BXR9</accession>